<dbReference type="EMBL" id="JAOXHJ010000001">
    <property type="protein sequence ID" value="MCV3753914.1"/>
    <property type="molecule type" value="Genomic_DNA"/>
</dbReference>
<evidence type="ECO:0000313" key="1">
    <source>
        <dbReference type="EMBL" id="MCV3753914.1"/>
    </source>
</evidence>
<keyword evidence="2" id="KW-1185">Reference proteome</keyword>
<evidence type="ECO:0000313" key="2">
    <source>
        <dbReference type="Proteomes" id="UP001207252"/>
    </source>
</evidence>
<accession>A0ABT3BNU7</accession>
<name>A0ABT3BNU7_9BACT</name>
<sequence>MIVNTSQDYVMWYKYNNKKGYQGRSNSQKPYYIRDFNKPIELRDHFEGRPFGIYINQYDVKNELIKDVLTMQFKINIVGNFHLPTNYFYLDIDSSIGSFRNIALKESRVEDLRFAHTILKQHVYIASVRVNINESGLSTKEILKQLIQFKLNLKVTDDTQLHDQIDYEISRDYLRRSLVWQRLYDHNYYYANAFNLNSDLDLGTFHSPCIFTLQTYANYIYDKAQRAQNIKPLKVDEKVYLENGDIYSIKYSLEYKSLSNEIKHLEWEEKVENIRKYYDVEKSFFNIQPHSLFKYDFLKDQLTIDDSKGFKGIWLPKRQTVILKIKIKSNFLSPSIYYARTTLEFKNDFINNLRPLIKVSSLEINNYDGFKQI</sequence>
<reference evidence="1 2" key="1">
    <citation type="journal article" date="2020" name="Int. J. Syst. Evol. Microbiol.">
        <title>Ureaplasma miroungigenitalium sp. nov. isolated from northern elephant seals (Mirounga angustirostris) and Ureaplasma zalophigenitalium sp. nov. isolated from California sea lions (Zalophus californianus).</title>
        <authorList>
            <person name="Volokhov D.V."/>
            <person name="Gulland F.M."/>
            <person name="Gao Y."/>
            <person name="Chizhikov V.E."/>
        </authorList>
    </citation>
    <scope>NUCLEOTIDE SEQUENCE [LARGE SCALE GENOMIC DNA]</scope>
    <source>
        <strain evidence="1 2">CSL7644-GEN</strain>
    </source>
</reference>
<protein>
    <submittedName>
        <fullName evidence="1">Uncharacterized protein</fullName>
    </submittedName>
</protein>
<dbReference type="RefSeq" id="WP_263817715.1">
    <property type="nucleotide sequence ID" value="NZ_JAOXHJ010000001.1"/>
</dbReference>
<comment type="caution">
    <text evidence="1">The sequence shown here is derived from an EMBL/GenBank/DDBJ whole genome shotgun (WGS) entry which is preliminary data.</text>
</comment>
<proteinExistence type="predicted"/>
<dbReference type="Proteomes" id="UP001207252">
    <property type="component" value="Unassembled WGS sequence"/>
</dbReference>
<organism evidence="1 2">
    <name type="scientific">Ureaplasma zalophigenitalium</name>
    <dbReference type="NCBI Taxonomy" id="907723"/>
    <lineage>
        <taxon>Bacteria</taxon>
        <taxon>Bacillati</taxon>
        <taxon>Mycoplasmatota</taxon>
        <taxon>Mycoplasmoidales</taxon>
        <taxon>Mycoplasmoidaceae</taxon>
        <taxon>Ureaplasma</taxon>
    </lineage>
</organism>
<gene>
    <name evidence="1" type="ORF">OF365_00765</name>
</gene>